<evidence type="ECO:0000313" key="3">
    <source>
        <dbReference type="Proteomes" id="UP000663841"/>
    </source>
</evidence>
<dbReference type="Proteomes" id="UP000663841">
    <property type="component" value="Unassembled WGS sequence"/>
</dbReference>
<feature type="compositionally biased region" description="Basic and acidic residues" evidence="1">
    <location>
        <begin position="257"/>
        <end position="279"/>
    </location>
</feature>
<feature type="compositionally biased region" description="Basic and acidic residues" evidence="1">
    <location>
        <begin position="231"/>
        <end position="244"/>
    </location>
</feature>
<gene>
    <name evidence="2" type="ORF">RDB_LOCUS172232</name>
</gene>
<feature type="non-terminal residue" evidence="2">
    <location>
        <position position="1"/>
    </location>
</feature>
<feature type="compositionally biased region" description="Basic and acidic residues" evidence="1">
    <location>
        <begin position="127"/>
        <end position="141"/>
    </location>
</feature>
<evidence type="ECO:0000256" key="1">
    <source>
        <dbReference type="SAM" id="MobiDB-lite"/>
    </source>
</evidence>
<organism evidence="2 3">
    <name type="scientific">Rhizoctonia solani</name>
    <dbReference type="NCBI Taxonomy" id="456999"/>
    <lineage>
        <taxon>Eukaryota</taxon>
        <taxon>Fungi</taxon>
        <taxon>Dikarya</taxon>
        <taxon>Basidiomycota</taxon>
        <taxon>Agaricomycotina</taxon>
        <taxon>Agaricomycetes</taxon>
        <taxon>Cantharellales</taxon>
        <taxon>Ceratobasidiaceae</taxon>
        <taxon>Rhizoctonia</taxon>
    </lineage>
</organism>
<sequence length="410" mass="45449">VYALKPYFYHFQDKSGKNNWLLDAQAAGYLADSASYYKKSGSVLNPVEYLHRKESKGSTNRSGQKLYIEEPNSKNPYYYPILGINKKYSSKAPSTSEASVRYMAPPLSSSTKARDARRADKVVAEEARVRAEATSKRELVKGKGKGLSNTSSAKASYQSKAKRRIESDDEDLEDEGSKLVSQLPRSDEPLSIIFPNKSKPQSNHKPAKGNVPAAGSVMGLKKSTAPSLRASELKESELKDEPVKKVVKWNKTTPHSNAEDTDPKDKLEKVGLSARERARQKMRPRREPTPVSEEEVAGLEHKSKKNELQQGEDDEAGAELVSEQGQKCVVLYVNGDDNEEVVGVEEEQRRGKRAKIDSNAMFRDSESKDPSSISSQPSTDGLRIVKTSKMTVKLPTPGSVATRTRQKTRQ</sequence>
<protein>
    <submittedName>
        <fullName evidence="2">Uncharacterized protein</fullName>
    </submittedName>
</protein>
<comment type="caution">
    <text evidence="2">The sequence shown here is derived from an EMBL/GenBank/DDBJ whole genome shotgun (WGS) entry which is preliminary data.</text>
</comment>
<feature type="region of interest" description="Disordered" evidence="1">
    <location>
        <begin position="127"/>
        <end position="321"/>
    </location>
</feature>
<dbReference type="EMBL" id="CAJMWW010000365">
    <property type="protein sequence ID" value="CAE6469056.1"/>
    <property type="molecule type" value="Genomic_DNA"/>
</dbReference>
<reference evidence="2" key="1">
    <citation type="submission" date="2021-01" db="EMBL/GenBank/DDBJ databases">
        <authorList>
            <person name="Kaushik A."/>
        </authorList>
    </citation>
    <scope>NUCLEOTIDE SEQUENCE</scope>
    <source>
        <strain evidence="2">AG3-T5</strain>
    </source>
</reference>
<dbReference type="AlphaFoldDB" id="A0A8H3GUJ2"/>
<name>A0A8H3GUJ2_9AGAM</name>
<accession>A0A8H3GUJ2</accession>
<feature type="compositionally biased region" description="Basic and acidic residues" evidence="1">
    <location>
        <begin position="298"/>
        <end position="307"/>
    </location>
</feature>
<evidence type="ECO:0000313" key="2">
    <source>
        <dbReference type="EMBL" id="CAE6469056.1"/>
    </source>
</evidence>
<proteinExistence type="predicted"/>
<feature type="region of interest" description="Disordered" evidence="1">
    <location>
        <begin position="342"/>
        <end position="410"/>
    </location>
</feature>